<keyword evidence="7 9" id="KW-0472">Membrane</keyword>
<proteinExistence type="inferred from homology"/>
<feature type="transmembrane region" description="Helical" evidence="9">
    <location>
        <begin position="186"/>
        <end position="205"/>
    </location>
</feature>
<dbReference type="PANTHER" id="PTHR43773">
    <property type="entry name" value="MAGNESIUM TRANSPORTER MGTE"/>
    <property type="match status" value="1"/>
</dbReference>
<dbReference type="SUPFAM" id="SSF54631">
    <property type="entry name" value="CBS-domain pair"/>
    <property type="match status" value="1"/>
</dbReference>
<feature type="transmembrane region" description="Helical" evidence="9">
    <location>
        <begin position="211"/>
        <end position="237"/>
    </location>
</feature>
<organism evidence="11 12">
    <name type="scientific">Parachlamydia acanthamoebae</name>
    <dbReference type="NCBI Taxonomy" id="83552"/>
    <lineage>
        <taxon>Bacteria</taxon>
        <taxon>Pseudomonadati</taxon>
        <taxon>Chlamydiota</taxon>
        <taxon>Chlamydiia</taxon>
        <taxon>Parachlamydiales</taxon>
        <taxon>Parachlamydiaceae</taxon>
        <taxon>Parachlamydia</taxon>
    </lineage>
</organism>
<dbReference type="Gene3D" id="3.10.580.10">
    <property type="entry name" value="CBS-domain"/>
    <property type="match status" value="1"/>
</dbReference>
<dbReference type="PROSITE" id="PS51371">
    <property type="entry name" value="CBS"/>
    <property type="match status" value="1"/>
</dbReference>
<keyword evidence="3" id="KW-0813">Transport</keyword>
<dbReference type="AlphaFoldDB" id="A0A0C1C904"/>
<dbReference type="GO" id="GO:0015095">
    <property type="term" value="F:magnesium ion transmembrane transporter activity"/>
    <property type="evidence" value="ECO:0007669"/>
    <property type="project" value="InterPro"/>
</dbReference>
<evidence type="ECO:0000256" key="7">
    <source>
        <dbReference type="ARBA" id="ARBA00023136"/>
    </source>
</evidence>
<keyword evidence="8" id="KW-0129">CBS domain</keyword>
<evidence type="ECO:0000256" key="8">
    <source>
        <dbReference type="PROSITE-ProRule" id="PRU00703"/>
    </source>
</evidence>
<dbReference type="InterPro" id="IPR046342">
    <property type="entry name" value="CBS_dom_sf"/>
</dbReference>
<evidence type="ECO:0000313" key="11">
    <source>
        <dbReference type="EMBL" id="KIA77510.1"/>
    </source>
</evidence>
<keyword evidence="5" id="KW-0460">Magnesium</keyword>
<name>A0A0C1C904_9BACT</name>
<evidence type="ECO:0000256" key="3">
    <source>
        <dbReference type="ARBA" id="ARBA00022448"/>
    </source>
</evidence>
<feature type="domain" description="CBS" evidence="10">
    <location>
        <begin position="94"/>
        <end position="150"/>
    </location>
</feature>
<dbReference type="PANTHER" id="PTHR43773:SF1">
    <property type="entry name" value="MAGNESIUM TRANSPORTER MGTE"/>
    <property type="match status" value="1"/>
</dbReference>
<dbReference type="Proteomes" id="UP000031307">
    <property type="component" value="Unassembled WGS sequence"/>
</dbReference>
<evidence type="ECO:0000256" key="9">
    <source>
        <dbReference type="SAM" id="Phobius"/>
    </source>
</evidence>
<protein>
    <recommendedName>
        <fullName evidence="10">CBS domain-containing protein</fullName>
    </recommendedName>
</protein>
<dbReference type="EMBL" id="JSAM01000075">
    <property type="protein sequence ID" value="KIA77510.1"/>
    <property type="molecule type" value="Genomic_DNA"/>
</dbReference>
<gene>
    <name evidence="11" type="ORF">DB43_GF00520</name>
</gene>
<evidence type="ECO:0000256" key="5">
    <source>
        <dbReference type="ARBA" id="ARBA00022842"/>
    </source>
</evidence>
<evidence type="ECO:0000256" key="2">
    <source>
        <dbReference type="ARBA" id="ARBA00009749"/>
    </source>
</evidence>
<dbReference type="SUPFAM" id="SSF161093">
    <property type="entry name" value="MgtE membrane domain-like"/>
    <property type="match status" value="1"/>
</dbReference>
<dbReference type="InterPro" id="IPR000644">
    <property type="entry name" value="CBS_dom"/>
</dbReference>
<keyword evidence="4 9" id="KW-0812">Transmembrane</keyword>
<dbReference type="PATRIC" id="fig|83552.4.peg.1374"/>
<comment type="similarity">
    <text evidence="2">Belongs to the SLC41A transporter family.</text>
</comment>
<dbReference type="Pfam" id="PF00571">
    <property type="entry name" value="CBS"/>
    <property type="match status" value="1"/>
</dbReference>
<sequence length="353" mass="39674">MNTSSWSIDVRLNFSEGLTQKELDTPIGYYVVEVETAFYGNLTIGELLESLQGKKITHEVPYFYTIDHTNRLLGIVVTRDILFSQHEAKLSDICRRGVISVSQDESLRHALKLMAQHELIAIPVTDLEGRLCGLFELPAKMSVNHHKHAPYREKKQIKELFQLVGLSVELGKLTSSIQEFRYRMPWLLCNLAAGLICALIASHFHMVLHEFIVIAMFIPLVLTLGESVSMQSMALSLQFLHYKQIPWKRVFKRVVVEWGTAILLGITCGILIGCVYFFWDYRYQPLIAIALSIIFSMLAVTTFGSLLPIVLHSISLDPKVAAGPVVLMLTDIVVTAIYLGISSSFLLYGSGKI</sequence>
<dbReference type="InterPro" id="IPR006667">
    <property type="entry name" value="SLC41_membr_dom"/>
</dbReference>
<feature type="transmembrane region" description="Helical" evidence="9">
    <location>
        <begin position="285"/>
        <end position="311"/>
    </location>
</feature>
<feature type="transmembrane region" description="Helical" evidence="9">
    <location>
        <begin position="258"/>
        <end position="279"/>
    </location>
</feature>
<dbReference type="GO" id="GO:0016020">
    <property type="term" value="C:membrane"/>
    <property type="evidence" value="ECO:0007669"/>
    <property type="project" value="UniProtKB-SubCell"/>
</dbReference>
<evidence type="ECO:0000313" key="12">
    <source>
        <dbReference type="Proteomes" id="UP000031307"/>
    </source>
</evidence>
<dbReference type="Pfam" id="PF01769">
    <property type="entry name" value="MgtE"/>
    <property type="match status" value="1"/>
</dbReference>
<evidence type="ECO:0000256" key="4">
    <source>
        <dbReference type="ARBA" id="ARBA00022692"/>
    </source>
</evidence>
<evidence type="ECO:0000259" key="10">
    <source>
        <dbReference type="PROSITE" id="PS51371"/>
    </source>
</evidence>
<reference evidence="11 12" key="1">
    <citation type="journal article" date="2014" name="Mol. Biol. Evol.">
        <title>Massive expansion of Ubiquitination-related gene families within the Chlamydiae.</title>
        <authorList>
            <person name="Domman D."/>
            <person name="Collingro A."/>
            <person name="Lagkouvardos I."/>
            <person name="Gehre L."/>
            <person name="Weinmaier T."/>
            <person name="Rattei T."/>
            <person name="Subtil A."/>
            <person name="Horn M."/>
        </authorList>
    </citation>
    <scope>NUCLEOTIDE SEQUENCE [LARGE SCALE GENOMIC DNA]</scope>
    <source>
        <strain evidence="11 12">OEW1</strain>
    </source>
</reference>
<feature type="transmembrane region" description="Helical" evidence="9">
    <location>
        <begin position="323"/>
        <end position="348"/>
    </location>
</feature>
<evidence type="ECO:0000256" key="6">
    <source>
        <dbReference type="ARBA" id="ARBA00022989"/>
    </source>
</evidence>
<dbReference type="Gene3D" id="1.10.357.20">
    <property type="entry name" value="SLC41 divalent cation transporters, integral membrane domain"/>
    <property type="match status" value="1"/>
</dbReference>
<dbReference type="InterPro" id="IPR006669">
    <property type="entry name" value="MgtE_transporter"/>
</dbReference>
<evidence type="ECO:0000256" key="1">
    <source>
        <dbReference type="ARBA" id="ARBA00004141"/>
    </source>
</evidence>
<comment type="caution">
    <text evidence="11">The sequence shown here is derived from an EMBL/GenBank/DDBJ whole genome shotgun (WGS) entry which is preliminary data.</text>
</comment>
<accession>A0A0C1C904</accession>
<keyword evidence="6 9" id="KW-1133">Transmembrane helix</keyword>
<comment type="subcellular location">
    <subcellularLocation>
        <location evidence="1">Membrane</location>
        <topology evidence="1">Multi-pass membrane protein</topology>
    </subcellularLocation>
</comment>
<dbReference type="InterPro" id="IPR036739">
    <property type="entry name" value="SLC41_membr_dom_sf"/>
</dbReference>